<dbReference type="OrthoDB" id="2019572at2759"/>
<feature type="domain" description="Glyoxal oxidase N-terminal" evidence="5">
    <location>
        <begin position="200"/>
        <end position="483"/>
    </location>
</feature>
<dbReference type="InterPro" id="IPR011043">
    <property type="entry name" value="Gal_Oxase/kelch_b-propeller"/>
</dbReference>
<dbReference type="PANTHER" id="PTHR32208">
    <property type="entry name" value="SECRETED PROTEIN-RELATED"/>
    <property type="match status" value="1"/>
</dbReference>
<feature type="signal peptide" evidence="4">
    <location>
        <begin position="1"/>
        <end position="18"/>
    </location>
</feature>
<feature type="transmembrane region" description="Helical" evidence="3">
    <location>
        <begin position="655"/>
        <end position="681"/>
    </location>
</feature>
<dbReference type="InterPro" id="IPR015202">
    <property type="entry name" value="GO-like_E_set"/>
</dbReference>
<organism evidence="7 8">
    <name type="scientific">Mycena venus</name>
    <dbReference type="NCBI Taxonomy" id="2733690"/>
    <lineage>
        <taxon>Eukaryota</taxon>
        <taxon>Fungi</taxon>
        <taxon>Dikarya</taxon>
        <taxon>Basidiomycota</taxon>
        <taxon>Agaricomycotina</taxon>
        <taxon>Agaricomycetes</taxon>
        <taxon>Agaricomycetidae</taxon>
        <taxon>Agaricales</taxon>
        <taxon>Marasmiineae</taxon>
        <taxon>Mycenaceae</taxon>
        <taxon>Mycena</taxon>
    </lineage>
</organism>
<dbReference type="InterPro" id="IPR014756">
    <property type="entry name" value="Ig_E-set"/>
</dbReference>
<feature type="chain" id="PRO_5034817776" evidence="4">
    <location>
        <begin position="19"/>
        <end position="786"/>
    </location>
</feature>
<keyword evidence="1 4" id="KW-0732">Signal</keyword>
<reference evidence="7" key="1">
    <citation type="submission" date="2020-05" db="EMBL/GenBank/DDBJ databases">
        <title>Mycena genomes resolve the evolution of fungal bioluminescence.</title>
        <authorList>
            <person name="Tsai I.J."/>
        </authorList>
    </citation>
    <scope>NUCLEOTIDE SEQUENCE</scope>
    <source>
        <strain evidence="7">CCC161011</strain>
    </source>
</reference>
<dbReference type="SUPFAM" id="SSF81296">
    <property type="entry name" value="E set domains"/>
    <property type="match status" value="1"/>
</dbReference>
<proteinExistence type="predicted"/>
<protein>
    <submittedName>
        <fullName evidence="7">Putative copper radical oxidase variant A</fullName>
    </submittedName>
</protein>
<feature type="domain" description="Galactose oxidase-like Early set" evidence="6">
    <location>
        <begin position="489"/>
        <end position="597"/>
    </location>
</feature>
<name>A0A8H6YUW5_9AGAR</name>
<keyword evidence="3" id="KW-1133">Transmembrane helix</keyword>
<dbReference type="Pfam" id="PF09118">
    <property type="entry name" value="GO-like_E_set"/>
    <property type="match status" value="1"/>
</dbReference>
<feature type="region of interest" description="Disordered" evidence="2">
    <location>
        <begin position="625"/>
        <end position="651"/>
    </location>
</feature>
<comment type="caution">
    <text evidence="7">The sequence shown here is derived from an EMBL/GenBank/DDBJ whole genome shotgun (WGS) entry which is preliminary data.</text>
</comment>
<dbReference type="InterPro" id="IPR037293">
    <property type="entry name" value="Gal_Oxidase_central_sf"/>
</dbReference>
<dbReference type="InterPro" id="IPR013783">
    <property type="entry name" value="Ig-like_fold"/>
</dbReference>
<dbReference type="PANTHER" id="PTHR32208:SF21">
    <property type="entry name" value="LOW QUALITY PROTEIN: ALDEHYDE OXIDASE GLOX-LIKE"/>
    <property type="match status" value="1"/>
</dbReference>
<evidence type="ECO:0000313" key="8">
    <source>
        <dbReference type="Proteomes" id="UP000620124"/>
    </source>
</evidence>
<dbReference type="Gene3D" id="2.60.40.10">
    <property type="entry name" value="Immunoglobulins"/>
    <property type="match status" value="1"/>
</dbReference>
<evidence type="ECO:0000259" key="5">
    <source>
        <dbReference type="Pfam" id="PF07250"/>
    </source>
</evidence>
<evidence type="ECO:0000256" key="3">
    <source>
        <dbReference type="SAM" id="Phobius"/>
    </source>
</evidence>
<keyword evidence="3" id="KW-0812">Transmembrane</keyword>
<dbReference type="SUPFAM" id="SSF50965">
    <property type="entry name" value="Galactose oxidase, central domain"/>
    <property type="match status" value="1"/>
</dbReference>
<evidence type="ECO:0000256" key="4">
    <source>
        <dbReference type="SAM" id="SignalP"/>
    </source>
</evidence>
<evidence type="ECO:0000256" key="2">
    <source>
        <dbReference type="SAM" id="MobiDB-lite"/>
    </source>
</evidence>
<dbReference type="Proteomes" id="UP000620124">
    <property type="component" value="Unassembled WGS sequence"/>
</dbReference>
<evidence type="ECO:0000256" key="1">
    <source>
        <dbReference type="ARBA" id="ARBA00022729"/>
    </source>
</evidence>
<dbReference type="Pfam" id="PF07250">
    <property type="entry name" value="Glyoxal_oxid_N"/>
    <property type="match status" value="1"/>
</dbReference>
<dbReference type="InterPro" id="IPR009880">
    <property type="entry name" value="Glyoxal_oxidase_N"/>
</dbReference>
<dbReference type="CDD" id="cd02851">
    <property type="entry name" value="E_set_GO_C"/>
    <property type="match status" value="1"/>
</dbReference>
<sequence length="786" mass="81184">MLPLSLLALSLALHPVHASNAGTFADGGNTLVSAMMMFVGNSKKVYILDKAEGNAAKVNGHPAWGAVWDIDTHAAQVMDVATNVFCASGMHLPNGSFVTFGGNGAIGPGGNIGSEQNPGGGSGAWDATYQDFDGSRSIRILNPCTDSDNFASANCQWFDNPSVLSMQKKRWYSAAEPLGDGTIVIIGGFVNGGYINRNYPNTDPTFSGGAAEPTYEFFPSNGQTPQNMAFMTKTSGLNAYAHTFLLASGNFFVQANYSTMIWNSAQNQETDLPDMPGKVVRVYPASGGVAMLPLTPANNYQQTIIFCGGSDMPDEAWGNYANPAINTWDYPASKDCQRITPEPADGSSPAYVADDPMLESRTMGQFIILPTGKLLMVNGGNNGTAGYATATGQTPNFADMPFAMSLASGPVGTPAIYDPDAPAGSRWSNAGLSSSNIARLYHSSAILLPDASVLIAGSNPNVDVNTTVIFPTQYKAEIFYPPYFAATTRPVPSGIPSTISYGGSTFDVTIPASSYSGAGNAAAANTTVVLIRPGWTTHGMNMGQRFLQLNNTYTVNSDSSITLHVSQAPPNANLFQPGPAFVFVVVNGIPSNGTEVIVGSGNMGTQPTNAAAALPANVELASATGSADGASTSSTGTGSGTSSAPSSSASSTSHIGAIVGGAVGGLVILGLIGGGAAFWIARRKRASPRVPSPTRPYEYTSTLGGPAVGLGATGALGAADGHDSTAAFAPMSEYRDDPGHGAYDPPAMGRFGDNASARMSATGISEQYDPYSAEAMRATPVGQNRF</sequence>
<keyword evidence="8" id="KW-1185">Reference proteome</keyword>
<evidence type="ECO:0000259" key="6">
    <source>
        <dbReference type="Pfam" id="PF09118"/>
    </source>
</evidence>
<dbReference type="Gene3D" id="2.130.10.80">
    <property type="entry name" value="Galactose oxidase/kelch, beta-propeller"/>
    <property type="match status" value="1"/>
</dbReference>
<evidence type="ECO:0000313" key="7">
    <source>
        <dbReference type="EMBL" id="KAF7365332.1"/>
    </source>
</evidence>
<dbReference type="AlphaFoldDB" id="A0A8H6YUW5"/>
<accession>A0A8H6YUW5</accession>
<gene>
    <name evidence="7" type="ORF">MVEN_00405200</name>
</gene>
<dbReference type="EMBL" id="JACAZI010000003">
    <property type="protein sequence ID" value="KAF7365332.1"/>
    <property type="molecule type" value="Genomic_DNA"/>
</dbReference>
<keyword evidence="3" id="KW-0472">Membrane</keyword>